<reference evidence="13 14" key="1">
    <citation type="submission" date="2017-11" db="EMBL/GenBank/DDBJ databases">
        <title>Genome sequencing of Fusobacterium periodonticum KCOM 1263.</title>
        <authorList>
            <person name="Kook J.-K."/>
            <person name="Park S.-N."/>
            <person name="Lim Y.K."/>
        </authorList>
    </citation>
    <scope>NUCLEOTIDE SEQUENCE [LARGE SCALE GENOMIC DNA]</scope>
    <source>
        <strain evidence="13 14">KCOM 1263</strain>
    </source>
</reference>
<evidence type="ECO:0000256" key="6">
    <source>
        <dbReference type="ARBA" id="ARBA00023125"/>
    </source>
</evidence>
<organism evidence="13 14">
    <name type="scientific">Fusobacterium pseudoperiodonticum</name>
    <dbReference type="NCBI Taxonomy" id="2663009"/>
    <lineage>
        <taxon>Bacteria</taxon>
        <taxon>Fusobacteriati</taxon>
        <taxon>Fusobacteriota</taxon>
        <taxon>Fusobacteriia</taxon>
        <taxon>Fusobacteriales</taxon>
        <taxon>Fusobacteriaceae</taxon>
        <taxon>Fusobacterium</taxon>
    </lineage>
</organism>
<dbReference type="PANTHER" id="PTHR11070:SF2">
    <property type="entry name" value="ATP-DEPENDENT DNA HELICASE SRS2"/>
    <property type="match status" value="1"/>
</dbReference>
<dbReference type="InterPro" id="IPR013986">
    <property type="entry name" value="DExx_box_DNA_helicase_dom_sf"/>
</dbReference>
<sequence>MSEIILSNEQISVARYPENGVIRVNGGPGSGKTLVAVKRAIFLAKDYKYAEKDDKILFLFYNKSLKKTIKNLFEAEKDYENVKDKIEFESIDSFFVREYLNKNNHEFFEYLKKANNDKNFVRTFMKERKERIEKILIAKKEELKKFSPEDAEFVLSEIDWLRNCCYMKKEEYLEITRYGRGNQKKLQKEEKEEIYRILNLYRGGKKDTLRYTDFYDIAFLFLFYFEKEENRNKVKKYNHVIVDEAQDLSKIHFRFINLICEISKTSGNTISLFMDKNQSIYPEQAWIFGNRTLKQVGININKSFTLNRAYRNVKEIFDVAKKLNPEIEVGDIPDTKNQNLTLTFSVDRGIKPFFIKYSDSEDRLNNLCKDIKTLVNEFNYKYDDISIISLKDQSIKDIKSSLQKEHISYVSKNEIGEGINITTYHSAKGTENKVIFIPNIDELNADELTDLYPDKTREEILDELKKLLYIGMTRATEVLIVSSLKIELSEYQKKLLEVFDFENDFINIDTDSNDFYSVFNKEINKNENIEKNHSKFFEIKEVVEEEKASDTAIQKEIENLKPDKNEKSIDNKEIENEIETKFPSAHKSTKIGLLKAEKLFLRADKNDDYFGSESFEYLKSLECEIRTYYATIQEKVLNESYSKSEKLYTILNKLKDYSEFKTPVHECYKHKVFNERNDLAHDYSDYTYNDLLETRELVKEKLLPKFIKAFKKFKTNKGIDEFIIIGKLETSYNKIDIKKKKYYTYYIKDEINNTEFPALSENRYEQNINYKLIVNKLMLKGNEYYRILEANNFRD</sequence>
<dbReference type="RefSeq" id="WP_099988023.1">
    <property type="nucleotide sequence ID" value="NZ_CP024700.1"/>
</dbReference>
<evidence type="ECO:0000256" key="2">
    <source>
        <dbReference type="ARBA" id="ARBA00022741"/>
    </source>
</evidence>
<dbReference type="Gene3D" id="3.40.50.300">
    <property type="entry name" value="P-loop containing nucleotide triphosphate hydrolases"/>
    <property type="match status" value="2"/>
</dbReference>
<evidence type="ECO:0000256" key="9">
    <source>
        <dbReference type="ARBA" id="ARBA00034808"/>
    </source>
</evidence>
<keyword evidence="3 11" id="KW-0378">Hydrolase</keyword>
<evidence type="ECO:0000256" key="7">
    <source>
        <dbReference type="ARBA" id="ARBA00023235"/>
    </source>
</evidence>
<comment type="catalytic activity">
    <reaction evidence="10">
        <text>ATP + H2O = ADP + phosphate + H(+)</text>
        <dbReference type="Rhea" id="RHEA:13065"/>
        <dbReference type="ChEBI" id="CHEBI:15377"/>
        <dbReference type="ChEBI" id="CHEBI:15378"/>
        <dbReference type="ChEBI" id="CHEBI:30616"/>
        <dbReference type="ChEBI" id="CHEBI:43474"/>
        <dbReference type="ChEBI" id="CHEBI:456216"/>
        <dbReference type="EC" id="5.6.2.4"/>
    </reaction>
</comment>
<dbReference type="InterPro" id="IPR027417">
    <property type="entry name" value="P-loop_NTPase"/>
</dbReference>
<comment type="similarity">
    <text evidence="1">Belongs to the helicase family. UvrD subfamily.</text>
</comment>
<evidence type="ECO:0000256" key="5">
    <source>
        <dbReference type="ARBA" id="ARBA00022840"/>
    </source>
</evidence>
<evidence type="ECO:0000313" key="14">
    <source>
        <dbReference type="Proteomes" id="UP000228552"/>
    </source>
</evidence>
<keyword evidence="14" id="KW-1185">Reference proteome</keyword>
<dbReference type="GO" id="GO:0016787">
    <property type="term" value="F:hydrolase activity"/>
    <property type="evidence" value="ECO:0007669"/>
    <property type="project" value="UniProtKB-UniRule"/>
</dbReference>
<dbReference type="InterPro" id="IPR000212">
    <property type="entry name" value="DNA_helicase_UvrD/REP"/>
</dbReference>
<evidence type="ECO:0000313" key="13">
    <source>
        <dbReference type="EMBL" id="ATV62161.1"/>
    </source>
</evidence>
<dbReference type="GO" id="GO:0003677">
    <property type="term" value="F:DNA binding"/>
    <property type="evidence" value="ECO:0007669"/>
    <property type="project" value="UniProtKB-KW"/>
</dbReference>
<dbReference type="PROSITE" id="PS51198">
    <property type="entry name" value="UVRD_HELICASE_ATP_BIND"/>
    <property type="match status" value="1"/>
</dbReference>
<keyword evidence="5 11" id="KW-0067">ATP-binding</keyword>
<evidence type="ECO:0000256" key="8">
    <source>
        <dbReference type="ARBA" id="ARBA00034617"/>
    </source>
</evidence>
<accession>A0AAD0AMH5</accession>
<keyword evidence="6" id="KW-0238">DNA-binding</keyword>
<feature type="domain" description="UvrD-like helicase ATP-binding" evidence="12">
    <location>
        <begin position="5"/>
        <end position="313"/>
    </location>
</feature>
<dbReference type="Pfam" id="PF13361">
    <property type="entry name" value="UvrD_C"/>
    <property type="match status" value="1"/>
</dbReference>
<dbReference type="Proteomes" id="UP000228552">
    <property type="component" value="Chromosome"/>
</dbReference>
<gene>
    <name evidence="13" type="ORF">CTM74_10180</name>
</gene>
<evidence type="ECO:0000256" key="3">
    <source>
        <dbReference type="ARBA" id="ARBA00022801"/>
    </source>
</evidence>
<comment type="catalytic activity">
    <reaction evidence="8">
        <text>Couples ATP hydrolysis with the unwinding of duplex DNA by translocating in the 3'-5' direction.</text>
        <dbReference type="EC" id="5.6.2.4"/>
    </reaction>
</comment>
<evidence type="ECO:0000256" key="1">
    <source>
        <dbReference type="ARBA" id="ARBA00009922"/>
    </source>
</evidence>
<dbReference type="AlphaFoldDB" id="A0AAD0AMH5"/>
<dbReference type="GO" id="GO:0000725">
    <property type="term" value="P:recombinational repair"/>
    <property type="evidence" value="ECO:0007669"/>
    <property type="project" value="TreeGrafter"/>
</dbReference>
<keyword evidence="2 11" id="KW-0547">Nucleotide-binding</keyword>
<dbReference type="GO" id="GO:0043138">
    <property type="term" value="F:3'-5' DNA helicase activity"/>
    <property type="evidence" value="ECO:0007669"/>
    <property type="project" value="UniProtKB-EC"/>
</dbReference>
<dbReference type="Gene3D" id="1.10.10.160">
    <property type="match status" value="1"/>
</dbReference>
<feature type="binding site" evidence="11">
    <location>
        <begin position="26"/>
        <end position="33"/>
    </location>
    <ligand>
        <name>ATP</name>
        <dbReference type="ChEBI" id="CHEBI:30616"/>
    </ligand>
</feature>
<dbReference type="PANTHER" id="PTHR11070">
    <property type="entry name" value="UVRD / RECB / PCRA DNA HELICASE FAMILY MEMBER"/>
    <property type="match status" value="1"/>
</dbReference>
<evidence type="ECO:0000256" key="4">
    <source>
        <dbReference type="ARBA" id="ARBA00022806"/>
    </source>
</evidence>
<proteinExistence type="inferred from homology"/>
<keyword evidence="7" id="KW-0413">Isomerase</keyword>
<dbReference type="EC" id="5.6.2.4" evidence="9"/>
<evidence type="ECO:0000259" key="12">
    <source>
        <dbReference type="PROSITE" id="PS51198"/>
    </source>
</evidence>
<dbReference type="SUPFAM" id="SSF52540">
    <property type="entry name" value="P-loop containing nucleoside triphosphate hydrolases"/>
    <property type="match status" value="1"/>
</dbReference>
<name>A0AAD0AMH5_9FUSO</name>
<dbReference type="InterPro" id="IPR014016">
    <property type="entry name" value="UvrD-like_ATP-bd"/>
</dbReference>
<evidence type="ECO:0000256" key="10">
    <source>
        <dbReference type="ARBA" id="ARBA00048988"/>
    </source>
</evidence>
<keyword evidence="4 11" id="KW-0347">Helicase</keyword>
<protein>
    <recommendedName>
        <fullName evidence="9">DNA 3'-5' helicase</fullName>
        <ecNumber evidence="9">5.6.2.4</ecNumber>
    </recommendedName>
</protein>
<dbReference type="EMBL" id="CP024700">
    <property type="protein sequence ID" value="ATV62161.1"/>
    <property type="molecule type" value="Genomic_DNA"/>
</dbReference>
<dbReference type="Pfam" id="PF00580">
    <property type="entry name" value="UvrD-helicase"/>
    <property type="match status" value="1"/>
</dbReference>
<dbReference type="GO" id="GO:0005524">
    <property type="term" value="F:ATP binding"/>
    <property type="evidence" value="ECO:0007669"/>
    <property type="project" value="UniProtKB-UniRule"/>
</dbReference>
<dbReference type="InterPro" id="IPR014017">
    <property type="entry name" value="DNA_helicase_UvrD-like_C"/>
</dbReference>
<evidence type="ECO:0000256" key="11">
    <source>
        <dbReference type="PROSITE-ProRule" id="PRU00560"/>
    </source>
</evidence>